<dbReference type="GO" id="GO:0008610">
    <property type="term" value="P:lipid biosynthetic process"/>
    <property type="evidence" value="ECO:0007669"/>
    <property type="project" value="UniProtKB-ARBA"/>
</dbReference>
<dbReference type="PANTHER" id="PTHR19353">
    <property type="entry name" value="FATTY ACID DESATURASE 2"/>
    <property type="match status" value="1"/>
</dbReference>
<evidence type="ECO:0000313" key="4">
    <source>
        <dbReference type="EMBL" id="KAA9393182.1"/>
    </source>
</evidence>
<evidence type="ECO:0000256" key="1">
    <source>
        <dbReference type="SAM" id="MobiDB-lite"/>
    </source>
</evidence>
<feature type="transmembrane region" description="Helical" evidence="2">
    <location>
        <begin position="51"/>
        <end position="70"/>
    </location>
</feature>
<dbReference type="PIRSF" id="PIRSF015921">
    <property type="entry name" value="FA_sphinglp_des"/>
    <property type="match status" value="1"/>
</dbReference>
<dbReference type="AlphaFoldDB" id="A0A5J5KUJ4"/>
<keyword evidence="5" id="KW-1185">Reference proteome</keyword>
<comment type="caution">
    <text evidence="4">The sequence shown here is derived from an EMBL/GenBank/DDBJ whole genome shotgun (WGS) entry which is preliminary data.</text>
</comment>
<proteinExistence type="predicted"/>
<protein>
    <submittedName>
        <fullName evidence="4">Acyl-CoA desaturase</fullName>
    </submittedName>
</protein>
<organism evidence="4 5">
    <name type="scientific">Kocuria coralli</name>
    <dbReference type="NCBI Taxonomy" id="1461025"/>
    <lineage>
        <taxon>Bacteria</taxon>
        <taxon>Bacillati</taxon>
        <taxon>Actinomycetota</taxon>
        <taxon>Actinomycetes</taxon>
        <taxon>Micrococcales</taxon>
        <taxon>Micrococcaceae</taxon>
        <taxon>Kocuria</taxon>
    </lineage>
</organism>
<evidence type="ECO:0000259" key="3">
    <source>
        <dbReference type="Pfam" id="PF00487"/>
    </source>
</evidence>
<gene>
    <name evidence="4" type="ORF">FCK90_13440</name>
</gene>
<feature type="transmembrane region" description="Helical" evidence="2">
    <location>
        <begin position="217"/>
        <end position="235"/>
    </location>
</feature>
<feature type="transmembrane region" description="Helical" evidence="2">
    <location>
        <begin position="241"/>
        <end position="261"/>
    </location>
</feature>
<keyword evidence="2" id="KW-0472">Membrane</keyword>
<reference evidence="4 5" key="1">
    <citation type="submission" date="2019-05" db="EMBL/GenBank/DDBJ databases">
        <title>Kocuria coralli sp. nov., a novel actinobacterium isolated from coral reef seawater.</title>
        <authorList>
            <person name="Li J."/>
        </authorList>
    </citation>
    <scope>NUCLEOTIDE SEQUENCE [LARGE SCALE GENOMIC DNA]</scope>
    <source>
        <strain evidence="4 5">SCSIO 13007</strain>
    </source>
</reference>
<name>A0A5J5KUJ4_9MICC</name>
<dbReference type="InterPro" id="IPR012171">
    <property type="entry name" value="Fatty_acid_desaturase"/>
</dbReference>
<dbReference type="Pfam" id="PF00487">
    <property type="entry name" value="FA_desaturase"/>
    <property type="match status" value="1"/>
</dbReference>
<sequence>MNHAISPSGSARSSTSSSTSRRRPTPHLSDFTELTARVKDRGLLLRNYRHYWTKLILLPALGLGLLALFVLLGDTWWQMALAATLALLMTQIAFLGHDAAHRQIFKSPRWNEWTAMVLANLFVGIGVSSWTGKHNKHHAAPNKLGSDPDISSEVLVLNPEDTPERGSRTINRWRRALARLQVWYFFPLLTLEGLNLHYKGFKRLLSAAPVKHRGVELTFLIFRLASFIAIVFIVLPPGKAALFLAVSWGLFGFYLGMAFAPNHIGMPMAPRNVTIDFLRRQVLMSRNISGGRVTSFLMGGLNYQIEHHLFPSMPRPNLRHAAPLVREHCQGLGISYYETPLWRAYGEVASYIRQVGRGGVDVWQCPLSQQLGR</sequence>
<accession>A0A5J5KUJ4</accession>
<feature type="domain" description="Fatty acid desaturase" evidence="3">
    <location>
        <begin position="75"/>
        <end position="339"/>
    </location>
</feature>
<evidence type="ECO:0000256" key="2">
    <source>
        <dbReference type="SAM" id="Phobius"/>
    </source>
</evidence>
<feature type="region of interest" description="Disordered" evidence="1">
    <location>
        <begin position="1"/>
        <end position="27"/>
    </location>
</feature>
<feature type="transmembrane region" description="Helical" evidence="2">
    <location>
        <begin position="76"/>
        <end position="95"/>
    </location>
</feature>
<evidence type="ECO:0000313" key="5">
    <source>
        <dbReference type="Proteomes" id="UP000325957"/>
    </source>
</evidence>
<dbReference type="PANTHER" id="PTHR19353:SF19">
    <property type="entry name" value="DELTA(5) FATTY ACID DESATURASE C-RELATED"/>
    <property type="match status" value="1"/>
</dbReference>
<keyword evidence="2" id="KW-1133">Transmembrane helix</keyword>
<feature type="transmembrane region" description="Helical" evidence="2">
    <location>
        <begin position="176"/>
        <end position="196"/>
    </location>
</feature>
<dbReference type="InterPro" id="IPR005804">
    <property type="entry name" value="FA_desaturase_dom"/>
</dbReference>
<keyword evidence="2" id="KW-0812">Transmembrane</keyword>
<dbReference type="Proteomes" id="UP000325957">
    <property type="component" value="Unassembled WGS sequence"/>
</dbReference>
<feature type="compositionally biased region" description="Low complexity" evidence="1">
    <location>
        <begin position="1"/>
        <end position="19"/>
    </location>
</feature>
<dbReference type="CDD" id="cd03506">
    <property type="entry name" value="Delta6-FADS-like"/>
    <property type="match status" value="1"/>
</dbReference>
<dbReference type="EMBL" id="SZWF01000024">
    <property type="protein sequence ID" value="KAA9393182.1"/>
    <property type="molecule type" value="Genomic_DNA"/>
</dbReference>
<dbReference type="GO" id="GO:0016717">
    <property type="term" value="F:oxidoreductase activity, acting on paired donors, with oxidation of a pair of donors resulting in the reduction of molecular oxygen to two molecules of water"/>
    <property type="evidence" value="ECO:0007669"/>
    <property type="project" value="TreeGrafter"/>
</dbReference>
<dbReference type="GO" id="GO:0016020">
    <property type="term" value="C:membrane"/>
    <property type="evidence" value="ECO:0007669"/>
    <property type="project" value="TreeGrafter"/>
</dbReference>
<dbReference type="OrthoDB" id="104711at2"/>